<evidence type="ECO:0000256" key="7">
    <source>
        <dbReference type="SAM" id="MobiDB-lite"/>
    </source>
</evidence>
<protein>
    <submittedName>
        <fullName evidence="9">Lipoprotein</fullName>
    </submittedName>
</protein>
<dbReference type="Proteomes" id="UP001620339">
    <property type="component" value="Unassembled WGS sequence"/>
</dbReference>
<keyword evidence="5" id="KW-0998">Cell outer membrane</keyword>
<evidence type="ECO:0000256" key="1">
    <source>
        <dbReference type="ARBA" id="ARBA00004459"/>
    </source>
</evidence>
<name>A0ABW8JAC2_9GAMM</name>
<comment type="caution">
    <text evidence="9">The sequence shown here is derived from an EMBL/GenBank/DDBJ whole genome shotgun (WGS) entry which is preliminary data.</text>
</comment>
<evidence type="ECO:0000256" key="6">
    <source>
        <dbReference type="ARBA" id="ARBA00023288"/>
    </source>
</evidence>
<keyword evidence="3" id="KW-0472">Membrane</keyword>
<keyword evidence="2 8" id="KW-0732">Signal</keyword>
<dbReference type="NCBIfam" id="NF047847">
    <property type="entry name" value="SS_mature_LptM"/>
    <property type="match status" value="1"/>
</dbReference>
<keyword evidence="6 9" id="KW-0449">Lipoprotein</keyword>
<sequence length="73" mass="7196">MRRSLLSLLCLAVAMLAGCGNKGPLYMPNSPNPPVYVPPKPVPAPSATATGPAPDAPTAASSAPISASSSATH</sequence>
<gene>
    <name evidence="9" type="ORF">ISP25_13245</name>
</gene>
<dbReference type="PROSITE" id="PS51257">
    <property type="entry name" value="PROKAR_LIPOPROTEIN"/>
    <property type="match status" value="1"/>
</dbReference>
<evidence type="ECO:0000256" key="2">
    <source>
        <dbReference type="ARBA" id="ARBA00022729"/>
    </source>
</evidence>
<proteinExistence type="predicted"/>
<feature type="compositionally biased region" description="Pro residues" evidence="7">
    <location>
        <begin position="30"/>
        <end position="44"/>
    </location>
</feature>
<evidence type="ECO:0000256" key="5">
    <source>
        <dbReference type="ARBA" id="ARBA00023237"/>
    </source>
</evidence>
<accession>A0ABW8JAC2</accession>
<keyword evidence="4" id="KW-0564">Palmitate</keyword>
<evidence type="ECO:0000256" key="3">
    <source>
        <dbReference type="ARBA" id="ARBA00023136"/>
    </source>
</evidence>
<feature type="chain" id="PRO_5045774040" evidence="8">
    <location>
        <begin position="20"/>
        <end position="73"/>
    </location>
</feature>
<reference evidence="9 10" key="1">
    <citation type="submission" date="2020-10" db="EMBL/GenBank/DDBJ databases">
        <title>Phylogeny of dyella-like bacteria.</title>
        <authorList>
            <person name="Fu J."/>
        </authorList>
    </citation>
    <scope>NUCLEOTIDE SEQUENCE [LARGE SCALE GENOMIC DNA]</scope>
    <source>
        <strain evidence="9 10">KACC 19113</strain>
    </source>
</reference>
<keyword evidence="10" id="KW-1185">Reference proteome</keyword>
<dbReference type="Pfam" id="PF13627">
    <property type="entry name" value="LptM_cons"/>
    <property type="match status" value="1"/>
</dbReference>
<organism evidence="9 10">
    <name type="scientific">Rhodanobacter hydrolyticus</name>
    <dbReference type="NCBI Taxonomy" id="2250595"/>
    <lineage>
        <taxon>Bacteria</taxon>
        <taxon>Pseudomonadati</taxon>
        <taxon>Pseudomonadota</taxon>
        <taxon>Gammaproteobacteria</taxon>
        <taxon>Lysobacterales</taxon>
        <taxon>Rhodanobacteraceae</taxon>
        <taxon>Rhodanobacter</taxon>
    </lineage>
</organism>
<evidence type="ECO:0000313" key="10">
    <source>
        <dbReference type="Proteomes" id="UP001620339"/>
    </source>
</evidence>
<feature type="compositionally biased region" description="Low complexity" evidence="7">
    <location>
        <begin position="45"/>
        <end position="73"/>
    </location>
</feature>
<evidence type="ECO:0000256" key="4">
    <source>
        <dbReference type="ARBA" id="ARBA00023139"/>
    </source>
</evidence>
<feature type="region of interest" description="Disordered" evidence="7">
    <location>
        <begin position="28"/>
        <end position="73"/>
    </location>
</feature>
<evidence type="ECO:0000256" key="8">
    <source>
        <dbReference type="SAM" id="SignalP"/>
    </source>
</evidence>
<dbReference type="InterPro" id="IPR032831">
    <property type="entry name" value="LptM_cons"/>
</dbReference>
<dbReference type="EMBL" id="JADIKK010000008">
    <property type="protein sequence ID" value="MFK2878039.1"/>
    <property type="molecule type" value="Genomic_DNA"/>
</dbReference>
<dbReference type="RefSeq" id="WP_404614515.1">
    <property type="nucleotide sequence ID" value="NZ_JADIKK010000008.1"/>
</dbReference>
<feature type="signal peptide" evidence="8">
    <location>
        <begin position="1"/>
        <end position="19"/>
    </location>
</feature>
<evidence type="ECO:0000313" key="9">
    <source>
        <dbReference type="EMBL" id="MFK2878039.1"/>
    </source>
</evidence>
<comment type="subcellular location">
    <subcellularLocation>
        <location evidence="1">Cell outer membrane</location>
        <topology evidence="1">Lipid-anchor</topology>
    </subcellularLocation>
</comment>